<keyword evidence="4" id="KW-1185">Reference proteome</keyword>
<feature type="region of interest" description="Disordered" evidence="1">
    <location>
        <begin position="1"/>
        <end position="83"/>
    </location>
</feature>
<evidence type="ECO:0000313" key="4">
    <source>
        <dbReference type="Proteomes" id="UP000239504"/>
    </source>
</evidence>
<dbReference type="SMART" id="SM00463">
    <property type="entry name" value="SMR"/>
    <property type="match status" value="1"/>
</dbReference>
<dbReference type="InterPro" id="IPR002625">
    <property type="entry name" value="Smr_dom"/>
</dbReference>
<accession>A0A2S7K6R6</accession>
<evidence type="ECO:0000256" key="1">
    <source>
        <dbReference type="SAM" id="MobiDB-lite"/>
    </source>
</evidence>
<dbReference type="InterPro" id="IPR036063">
    <property type="entry name" value="Smr_dom_sf"/>
</dbReference>
<comment type="caution">
    <text evidence="3">The sequence shown here is derived from an EMBL/GenBank/DDBJ whole genome shotgun (WGS) entry which is preliminary data.</text>
</comment>
<dbReference type="PROSITE" id="PS50828">
    <property type="entry name" value="SMR"/>
    <property type="match status" value="1"/>
</dbReference>
<name>A0A2S7K6R6_9PROT</name>
<dbReference type="Gene3D" id="3.30.1370.110">
    <property type="match status" value="1"/>
</dbReference>
<dbReference type="EMBL" id="PJCH01000005">
    <property type="protein sequence ID" value="PQA88166.1"/>
    <property type="molecule type" value="Genomic_DNA"/>
</dbReference>
<sequence length="195" mass="21076">MSRRRGLTPDEEALWRKATRDVAPAHAKKPRPEKLVSDPQSGPKPSIGVSSKARCAAPKAAGGTLAHKEGPLRRPQQQHPFAAGDPRLDKLAARGRLAIDATLDLHGHTQRTARGVLHRFIAEGHARGARCLLVITGKGAGDLTRGLDQGVGRGVLRARLADWIGEEPVRKFVSRASRAHQRHGGAGAFYVFLKR</sequence>
<organism evidence="3 4">
    <name type="scientific">Hyphococcus luteus</name>
    <dbReference type="NCBI Taxonomy" id="2058213"/>
    <lineage>
        <taxon>Bacteria</taxon>
        <taxon>Pseudomonadati</taxon>
        <taxon>Pseudomonadota</taxon>
        <taxon>Alphaproteobacteria</taxon>
        <taxon>Parvularculales</taxon>
        <taxon>Parvularculaceae</taxon>
        <taxon>Hyphococcus</taxon>
    </lineage>
</organism>
<dbReference type="OrthoDB" id="7165597at2"/>
<evidence type="ECO:0000313" key="3">
    <source>
        <dbReference type="EMBL" id="PQA88166.1"/>
    </source>
</evidence>
<dbReference type="SUPFAM" id="SSF160443">
    <property type="entry name" value="SMR domain-like"/>
    <property type="match status" value="1"/>
</dbReference>
<evidence type="ECO:0000259" key="2">
    <source>
        <dbReference type="PROSITE" id="PS50828"/>
    </source>
</evidence>
<dbReference type="Pfam" id="PF01713">
    <property type="entry name" value="Smr"/>
    <property type="match status" value="1"/>
</dbReference>
<feature type="domain" description="Smr" evidence="2">
    <location>
        <begin position="103"/>
        <end position="194"/>
    </location>
</feature>
<dbReference type="PANTHER" id="PTHR35562:SF2">
    <property type="entry name" value="DNA ENDONUCLEASE SMRA-RELATED"/>
    <property type="match status" value="1"/>
</dbReference>
<dbReference type="AlphaFoldDB" id="A0A2S7K6R6"/>
<dbReference type="PANTHER" id="PTHR35562">
    <property type="entry name" value="DNA ENDONUCLEASE SMRA-RELATED"/>
    <property type="match status" value="1"/>
</dbReference>
<dbReference type="RefSeq" id="WP_104829411.1">
    <property type="nucleotide sequence ID" value="NZ_PJCH01000005.1"/>
</dbReference>
<protein>
    <recommendedName>
        <fullName evidence="2">Smr domain-containing protein</fullName>
    </recommendedName>
</protein>
<proteinExistence type="predicted"/>
<reference evidence="3 4" key="1">
    <citation type="submission" date="2017-12" db="EMBL/GenBank/DDBJ databases">
        <authorList>
            <person name="Hurst M.R.H."/>
        </authorList>
    </citation>
    <scope>NUCLEOTIDE SEQUENCE [LARGE SCALE GENOMIC DNA]</scope>
    <source>
        <strain evidence="3 4">SY-3-19</strain>
    </source>
</reference>
<dbReference type="Proteomes" id="UP000239504">
    <property type="component" value="Unassembled WGS sequence"/>
</dbReference>
<gene>
    <name evidence="3" type="ORF">CW354_07585</name>
</gene>